<dbReference type="AlphaFoldDB" id="A0A0D0DE05"/>
<proteinExistence type="predicted"/>
<accession>A0A0D0DE05</accession>
<evidence type="ECO:0000313" key="2">
    <source>
        <dbReference type="EMBL" id="KIK95632.1"/>
    </source>
</evidence>
<reference evidence="2 3" key="1">
    <citation type="submission" date="2014-04" db="EMBL/GenBank/DDBJ databases">
        <authorList>
            <consortium name="DOE Joint Genome Institute"/>
            <person name="Kuo A."/>
            <person name="Kohler A."/>
            <person name="Jargeat P."/>
            <person name="Nagy L.G."/>
            <person name="Floudas D."/>
            <person name="Copeland A."/>
            <person name="Barry K.W."/>
            <person name="Cichocki N."/>
            <person name="Veneault-Fourrey C."/>
            <person name="LaButti K."/>
            <person name="Lindquist E.A."/>
            <person name="Lipzen A."/>
            <person name="Lundell T."/>
            <person name="Morin E."/>
            <person name="Murat C."/>
            <person name="Sun H."/>
            <person name="Tunlid A."/>
            <person name="Henrissat B."/>
            <person name="Grigoriev I.V."/>
            <person name="Hibbett D.S."/>
            <person name="Martin F."/>
            <person name="Nordberg H.P."/>
            <person name="Cantor M.N."/>
            <person name="Hua S.X."/>
        </authorList>
    </citation>
    <scope>NUCLEOTIDE SEQUENCE [LARGE SCALE GENOMIC DNA]</scope>
    <source>
        <strain evidence="2 3">Ve08.2h10</strain>
    </source>
</reference>
<sequence length="212" mass="22372">MAQAMNPVPSPAYYSFSVVGGILRDDIGVSRWQPQNPFYDPGPPPPPKEPKNPDKTNKHQGNSAALQRSSSGIIQRSTHRPSFPISSIAVTGGPAIPVASSRLPFCDDQYPVDTRARHHTESGGAHITRPGADLRSARTPTLLDQAPQITSSPAVYARPDYQAATPLQVPVGAIVAEAALLIEVDMGLGVAVAVMVVGVTDPPSQTLTTIKV</sequence>
<organism evidence="2 3">
    <name type="scientific">Paxillus rubicundulus Ve08.2h10</name>
    <dbReference type="NCBI Taxonomy" id="930991"/>
    <lineage>
        <taxon>Eukaryota</taxon>
        <taxon>Fungi</taxon>
        <taxon>Dikarya</taxon>
        <taxon>Basidiomycota</taxon>
        <taxon>Agaricomycotina</taxon>
        <taxon>Agaricomycetes</taxon>
        <taxon>Agaricomycetidae</taxon>
        <taxon>Boletales</taxon>
        <taxon>Paxilineae</taxon>
        <taxon>Paxillaceae</taxon>
        <taxon>Paxillus</taxon>
    </lineage>
</organism>
<dbReference type="HOGENOM" id="CLU_1300066_0_0_1"/>
<name>A0A0D0DE05_9AGAM</name>
<feature type="region of interest" description="Disordered" evidence="1">
    <location>
        <begin position="29"/>
        <end position="78"/>
    </location>
</feature>
<evidence type="ECO:0000313" key="3">
    <source>
        <dbReference type="Proteomes" id="UP000054538"/>
    </source>
</evidence>
<protein>
    <submittedName>
        <fullName evidence="2">Uncharacterized protein</fullName>
    </submittedName>
</protein>
<dbReference type="InParanoid" id="A0A0D0DE05"/>
<reference evidence="3" key="2">
    <citation type="submission" date="2015-01" db="EMBL/GenBank/DDBJ databases">
        <title>Evolutionary Origins and Diversification of the Mycorrhizal Mutualists.</title>
        <authorList>
            <consortium name="DOE Joint Genome Institute"/>
            <consortium name="Mycorrhizal Genomics Consortium"/>
            <person name="Kohler A."/>
            <person name="Kuo A."/>
            <person name="Nagy L.G."/>
            <person name="Floudas D."/>
            <person name="Copeland A."/>
            <person name="Barry K.W."/>
            <person name="Cichocki N."/>
            <person name="Veneault-Fourrey C."/>
            <person name="LaButti K."/>
            <person name="Lindquist E.A."/>
            <person name="Lipzen A."/>
            <person name="Lundell T."/>
            <person name="Morin E."/>
            <person name="Murat C."/>
            <person name="Riley R."/>
            <person name="Ohm R."/>
            <person name="Sun H."/>
            <person name="Tunlid A."/>
            <person name="Henrissat B."/>
            <person name="Grigoriev I.V."/>
            <person name="Hibbett D.S."/>
            <person name="Martin F."/>
        </authorList>
    </citation>
    <scope>NUCLEOTIDE SEQUENCE [LARGE SCALE GENOMIC DNA]</scope>
    <source>
        <strain evidence="3">Ve08.2h10</strain>
    </source>
</reference>
<feature type="compositionally biased region" description="Basic and acidic residues" evidence="1">
    <location>
        <begin position="48"/>
        <end position="57"/>
    </location>
</feature>
<evidence type="ECO:0000256" key="1">
    <source>
        <dbReference type="SAM" id="MobiDB-lite"/>
    </source>
</evidence>
<keyword evidence="3" id="KW-1185">Reference proteome</keyword>
<feature type="compositionally biased region" description="Polar residues" evidence="1">
    <location>
        <begin position="59"/>
        <end position="76"/>
    </location>
</feature>
<dbReference type="EMBL" id="KN825031">
    <property type="protein sequence ID" value="KIK95632.1"/>
    <property type="molecule type" value="Genomic_DNA"/>
</dbReference>
<gene>
    <name evidence="2" type="ORF">PAXRUDRAFT_11336</name>
</gene>
<dbReference type="Proteomes" id="UP000054538">
    <property type="component" value="Unassembled WGS sequence"/>
</dbReference>